<proteinExistence type="predicted"/>
<accession>K0SKA4</accession>
<name>K0SKA4_THAOC</name>
<organism evidence="2 3">
    <name type="scientific">Thalassiosira oceanica</name>
    <name type="common">Marine diatom</name>
    <dbReference type="NCBI Taxonomy" id="159749"/>
    <lineage>
        <taxon>Eukaryota</taxon>
        <taxon>Sar</taxon>
        <taxon>Stramenopiles</taxon>
        <taxon>Ochrophyta</taxon>
        <taxon>Bacillariophyta</taxon>
        <taxon>Coscinodiscophyceae</taxon>
        <taxon>Thalassiosirophycidae</taxon>
        <taxon>Thalassiosirales</taxon>
        <taxon>Thalassiosiraceae</taxon>
        <taxon>Thalassiosira</taxon>
    </lineage>
</organism>
<feature type="region of interest" description="Disordered" evidence="1">
    <location>
        <begin position="1"/>
        <end position="32"/>
    </location>
</feature>
<protein>
    <submittedName>
        <fullName evidence="2">Uncharacterized protein</fullName>
    </submittedName>
</protein>
<reference evidence="2 3" key="1">
    <citation type="journal article" date="2012" name="Genome Biol.">
        <title>Genome and low-iron response of an oceanic diatom adapted to chronic iron limitation.</title>
        <authorList>
            <person name="Lommer M."/>
            <person name="Specht M."/>
            <person name="Roy A.S."/>
            <person name="Kraemer L."/>
            <person name="Andreson R."/>
            <person name="Gutowska M.A."/>
            <person name="Wolf J."/>
            <person name="Bergner S.V."/>
            <person name="Schilhabel M.B."/>
            <person name="Klostermeier U.C."/>
            <person name="Beiko R.G."/>
            <person name="Rosenstiel P."/>
            <person name="Hippler M."/>
            <person name="Laroche J."/>
        </authorList>
    </citation>
    <scope>NUCLEOTIDE SEQUENCE [LARGE SCALE GENOMIC DNA]</scope>
    <source>
        <strain evidence="2 3">CCMP1005</strain>
    </source>
</reference>
<dbReference type="Proteomes" id="UP000266841">
    <property type="component" value="Unassembled WGS sequence"/>
</dbReference>
<comment type="caution">
    <text evidence="2">The sequence shown here is derived from an EMBL/GenBank/DDBJ whole genome shotgun (WGS) entry which is preliminary data.</text>
</comment>
<dbReference type="AlphaFoldDB" id="K0SKA4"/>
<sequence>MSSHQGQEACETANRCVQRPQEGKADGEAAGQSEEPYIVLLQTIIDTMADDDTGGSKATNTSTLVAVEAVNDDEKRAIKKRKTRLGAMVRETVLLLELIEENPGLLATEEFKDVRDLLFRIADNPSKYPRALEVRGWGKTVADLTPKIAKAMYHRSLSTDDLDGGAIVLQVVQIEELMVNSRIGSSEFSTRKLKMAAIDGDGMPIMLRVDSTLNAEAATMLTEGTIVAIPSFVTLYFNYDDGSDLRCAIVANSFERVGYQPIDEESNRKLDLSYTVLKTTEKAKPSCSDSLPGCDCGGKLCSRYGLNFIVCLTECIPVETVSLELVIRDCIFATKNSGRNVE</sequence>
<keyword evidence="3" id="KW-1185">Reference proteome</keyword>
<evidence type="ECO:0000256" key="1">
    <source>
        <dbReference type="SAM" id="MobiDB-lite"/>
    </source>
</evidence>
<evidence type="ECO:0000313" key="2">
    <source>
        <dbReference type="EMBL" id="EJK58917.1"/>
    </source>
</evidence>
<gene>
    <name evidence="2" type="ORF">THAOC_20922</name>
</gene>
<dbReference type="EMBL" id="AGNL01023980">
    <property type="protein sequence ID" value="EJK58917.1"/>
    <property type="molecule type" value="Genomic_DNA"/>
</dbReference>
<evidence type="ECO:0000313" key="3">
    <source>
        <dbReference type="Proteomes" id="UP000266841"/>
    </source>
</evidence>